<sequence>MKSGAIGIAKQQQSSPFSVGSLVEVTSDEEGFQGAWYLATLLRPPSSSSSPTRSASSSSSSTSSAKKRKSKFHPNSKAYVQYHTLVAEEGSNVPLRESVNAEFLRPLPPPDPPSSEPYFDLGDVVDAYYRDGWWTGVVTALLLHHQDADRHYHHKQAQSSPLLRFVVTFHNPPDELHFAPSQLRFHRRWVNCTWVRPAKQRAAGLMFSVGKRVEVSFDREDWRDTWFPATILEDIGNDSFLVEYHCEDAAPLRATVNFLHIRPCPPHLKDKNFVLLEKVDAYYHSGWWPGVITKALADCRYNVFFKHTKRDGEFNHTDLRPHMEWKDGKWFTSSQDILHKLDYEKPEGHVYNNVDSTEVRVPLGNSGFRESNSEEKAASSLNLGENQVELPTPCSEEALRVYSLPEEKTQETPVCGGEEILKEEMPAGMPSLTASQPCTEATTGTTGKANSFDLASPSSESIGNNLAKQPSGGDQSSENHTWGKRVKRKRIKTSEEDDNRTSGSGRTSSSSRKVQVKSPTTSSGSREGDAGVDAAEGVQEECVTTETNLPVVLGLECDKGSNSSTRKACLSGGEELSKLPDNHVGLNDNGLSSIKDSIQLDSEEKIPKRRRGRPRKVATNSSITLASEEPRKEVIIHELLVKDCLISENDSLQDVEVKSAMMDSSVPGQECVINGSGKHIIRSQEKQKNKTGSTAILSALRKLSEEVVEATTKQQERHSSKRGRRRTVNLNSVSQVQALCVENVDSPNSSGSKVTESSCMTKELENVVEELPANTFEDQPLSKWFQMNSPTTNDASRLSPTRSVEQCAVASNGQLAIVNENHAVDKQEIVTCEVQNLPFVKNTLLWSTLESMQVFQKLPQKPHFQPLEQCKESSREGLAIGFMVTFSSVVERTSRLKFDDPKSTIDDILETLVELESHGFDVGVVRDRVTHLMTMKDEQEKLQDQVEQLHGEIEKHNLEKSKFDEEEEEINNQMKNLQEKLSQVASMKATKDREITSLQSKLEGIRKGITNVQSDFQGLATLV</sequence>
<dbReference type="GeneID" id="113735875"/>
<dbReference type="PANTHER" id="PTHR31917">
    <property type="entry name" value="AGENET DOMAIN-CONTAINING PROTEIN-RELATED"/>
    <property type="match status" value="1"/>
</dbReference>
<keyword evidence="6" id="KW-1185">Reference proteome</keyword>
<feature type="region of interest" description="Disordered" evidence="4">
    <location>
        <begin position="427"/>
        <end position="536"/>
    </location>
</feature>
<dbReference type="SMART" id="SM00743">
    <property type="entry name" value="Agenet"/>
    <property type="match status" value="4"/>
</dbReference>
<gene>
    <name evidence="7" type="primary">LOC113735875</name>
</gene>
<dbReference type="InterPro" id="IPR008395">
    <property type="entry name" value="Agenet-like_dom"/>
</dbReference>
<protein>
    <submittedName>
        <fullName evidence="7">DUF724 domain-containing protein 6-like isoform X1</fullName>
    </submittedName>
</protein>
<keyword evidence="2" id="KW-0341">Growth regulation</keyword>
<feature type="compositionally biased region" description="Basic residues" evidence="4">
    <location>
        <begin position="482"/>
        <end position="491"/>
    </location>
</feature>
<dbReference type="InterPro" id="IPR007930">
    <property type="entry name" value="DUF724"/>
</dbReference>
<evidence type="ECO:0000256" key="4">
    <source>
        <dbReference type="SAM" id="MobiDB-lite"/>
    </source>
</evidence>
<evidence type="ECO:0000256" key="2">
    <source>
        <dbReference type="ARBA" id="ARBA00022604"/>
    </source>
</evidence>
<feature type="compositionally biased region" description="Low complexity" evidence="4">
    <location>
        <begin position="501"/>
        <end position="512"/>
    </location>
</feature>
<keyword evidence="1" id="KW-0813">Transport</keyword>
<feature type="compositionally biased region" description="Polar residues" evidence="4">
    <location>
        <begin position="432"/>
        <end position="449"/>
    </location>
</feature>
<reference evidence="6" key="1">
    <citation type="journal article" date="2025" name="Foods">
        <title>Unveiling the Microbial Signatures of Arabica Coffee Cherries: Insights into Ripeness Specific Diversity, Functional Traits, and Implications for Quality and Safety.</title>
        <authorList>
            <consortium name="RefSeq"/>
            <person name="Tenea G.N."/>
            <person name="Cifuentes V."/>
            <person name="Reyes P."/>
            <person name="Cevallos-Vallejos M."/>
        </authorList>
    </citation>
    <scope>NUCLEOTIDE SEQUENCE [LARGE SCALE GENOMIC DNA]</scope>
</reference>
<dbReference type="Pfam" id="PF05641">
    <property type="entry name" value="Agenet"/>
    <property type="match status" value="2"/>
</dbReference>
<feature type="region of interest" description="Disordered" evidence="4">
    <location>
        <begin position="709"/>
        <end position="728"/>
    </location>
</feature>
<proteinExistence type="predicted"/>
<feature type="region of interest" description="Disordered" evidence="4">
    <location>
        <begin position="43"/>
        <end position="73"/>
    </location>
</feature>
<organism evidence="6 7">
    <name type="scientific">Coffea arabica</name>
    <name type="common">Arabian coffee</name>
    <dbReference type="NCBI Taxonomy" id="13443"/>
    <lineage>
        <taxon>Eukaryota</taxon>
        <taxon>Viridiplantae</taxon>
        <taxon>Streptophyta</taxon>
        <taxon>Embryophyta</taxon>
        <taxon>Tracheophyta</taxon>
        <taxon>Spermatophyta</taxon>
        <taxon>Magnoliopsida</taxon>
        <taxon>eudicotyledons</taxon>
        <taxon>Gunneridae</taxon>
        <taxon>Pentapetalae</taxon>
        <taxon>asterids</taxon>
        <taxon>lamiids</taxon>
        <taxon>Gentianales</taxon>
        <taxon>Rubiaceae</taxon>
        <taxon>Ixoroideae</taxon>
        <taxon>Gardenieae complex</taxon>
        <taxon>Bertiereae - Coffeeae clade</taxon>
        <taxon>Coffeeae</taxon>
        <taxon>Coffea</taxon>
    </lineage>
</organism>
<feature type="compositionally biased region" description="Low complexity" evidence="4">
    <location>
        <begin position="43"/>
        <end position="64"/>
    </location>
</feature>
<feature type="domain" description="Agenet" evidence="5">
    <location>
        <begin position="205"/>
        <end position="269"/>
    </location>
</feature>
<evidence type="ECO:0000256" key="1">
    <source>
        <dbReference type="ARBA" id="ARBA00022448"/>
    </source>
</evidence>
<feature type="coiled-coil region" evidence="3">
    <location>
        <begin position="932"/>
        <end position="987"/>
    </location>
</feature>
<feature type="domain" description="Agenet" evidence="5">
    <location>
        <begin position="117"/>
        <end position="191"/>
    </location>
</feature>
<feature type="domain" description="Agenet" evidence="5">
    <location>
        <begin position="271"/>
        <end position="327"/>
    </location>
</feature>
<dbReference type="InterPro" id="IPR014002">
    <property type="entry name" value="Agenet_dom_plant"/>
</dbReference>
<dbReference type="CDD" id="cd20406">
    <property type="entry name" value="Tudor_Agenet_AtDUF_rpt2_4"/>
    <property type="match status" value="2"/>
</dbReference>
<dbReference type="PANTHER" id="PTHR31917:SF162">
    <property type="entry name" value="AGENET DOMAIN-CONTAINING PROTEIN"/>
    <property type="match status" value="1"/>
</dbReference>
<accession>A0ABM4VSQ5</accession>
<evidence type="ECO:0000259" key="5">
    <source>
        <dbReference type="SMART" id="SM00743"/>
    </source>
</evidence>
<dbReference type="Pfam" id="PF05266">
    <property type="entry name" value="DUF724"/>
    <property type="match status" value="1"/>
</dbReference>
<dbReference type="RefSeq" id="XP_071922566.1">
    <property type="nucleotide sequence ID" value="XM_072066465.1"/>
</dbReference>
<keyword evidence="3" id="KW-0175">Coiled coil</keyword>
<evidence type="ECO:0000256" key="3">
    <source>
        <dbReference type="SAM" id="Coils"/>
    </source>
</evidence>
<dbReference type="Proteomes" id="UP001652660">
    <property type="component" value="Chromosome 1e"/>
</dbReference>
<evidence type="ECO:0000313" key="7">
    <source>
        <dbReference type="RefSeq" id="XP_071922566.1"/>
    </source>
</evidence>
<evidence type="ECO:0000313" key="6">
    <source>
        <dbReference type="Proteomes" id="UP001652660"/>
    </source>
</evidence>
<feature type="compositionally biased region" description="Polar residues" evidence="4">
    <location>
        <begin position="456"/>
        <end position="480"/>
    </location>
</feature>
<reference evidence="7" key="2">
    <citation type="submission" date="2025-08" db="UniProtKB">
        <authorList>
            <consortium name="RefSeq"/>
        </authorList>
    </citation>
    <scope>IDENTIFICATION</scope>
    <source>
        <tissue evidence="7">Leaves</tissue>
    </source>
</reference>
<name>A0ABM4VSQ5_COFAR</name>
<dbReference type="CDD" id="cd20405">
    <property type="entry name" value="Tudor_Agenet_AtDUF_rpt1_3"/>
    <property type="match status" value="2"/>
</dbReference>
<feature type="domain" description="Agenet" evidence="5">
    <location>
        <begin position="15"/>
        <end position="112"/>
    </location>
</feature>
<dbReference type="Gene3D" id="1.10.287.1490">
    <property type="match status" value="1"/>
</dbReference>